<dbReference type="RefSeq" id="XP_018252063.1">
    <property type="nucleotide sequence ID" value="XM_018392404.1"/>
</dbReference>
<dbReference type="RefSeq" id="XP_018252062.1">
    <property type="nucleotide sequence ID" value="XM_018392403.1"/>
</dbReference>
<dbReference type="RefSeq" id="XP_018252172.1">
    <property type="nucleotide sequence ID" value="XM_018401400.1"/>
</dbReference>
<dbReference type="KEGG" id="fox:FOXG_13957"/>
<dbReference type="Proteomes" id="UP000009097">
    <property type="component" value="Unassembled WGS sequence"/>
</dbReference>
<dbReference type="EMBL" id="DS231713">
    <property type="protein sequence ID" value="KNB14021.1"/>
    <property type="molecule type" value="Genomic_DNA"/>
</dbReference>
<dbReference type="SUPFAM" id="SSF56112">
    <property type="entry name" value="Protein kinase-like (PK-like)"/>
    <property type="match status" value="1"/>
</dbReference>
<dbReference type="EMBL" id="DS231716">
    <property type="protein sequence ID" value="KNB15386.1"/>
    <property type="molecule type" value="Genomic_DNA"/>
</dbReference>
<dbReference type="Gene3D" id="1.10.510.10">
    <property type="entry name" value="Transferase(Phosphotransferase) domain 1"/>
    <property type="match status" value="1"/>
</dbReference>
<dbReference type="VEuPathDB" id="FungiDB:FOXG_13957"/>
<dbReference type="EMBL" id="DS231713">
    <property type="protein sequence ID" value="KNB14018.1"/>
    <property type="molecule type" value="Genomic_DNA"/>
</dbReference>
<dbReference type="EMBL" id="DS231713">
    <property type="protein sequence ID" value="KNB14129.1"/>
    <property type="molecule type" value="Genomic_DNA"/>
</dbReference>
<dbReference type="InterPro" id="IPR011009">
    <property type="entry name" value="Kinase-like_dom_sf"/>
</dbReference>
<dbReference type="RefSeq" id="XP_018252066.1">
    <property type="nucleotide sequence ID" value="XM_018392407.1"/>
</dbReference>
<dbReference type="EMBL" id="DS231713">
    <property type="protein sequence ID" value="KNB14127.1"/>
    <property type="molecule type" value="Genomic_DNA"/>
</dbReference>
<dbReference type="GO" id="GO:0005524">
    <property type="term" value="F:ATP binding"/>
    <property type="evidence" value="ECO:0007669"/>
    <property type="project" value="InterPro"/>
</dbReference>
<evidence type="ECO:0000313" key="5">
    <source>
        <dbReference type="Proteomes" id="UP000009097"/>
    </source>
</evidence>
<organism evidence="2 5">
    <name type="scientific">Fusarium oxysporum f. sp. lycopersici (strain 4287 / CBS 123668 / FGSC 9935 / NRRL 34936)</name>
    <name type="common">Fusarium vascular wilt of tomato</name>
    <dbReference type="NCBI Taxonomy" id="426428"/>
    <lineage>
        <taxon>Eukaryota</taxon>
        <taxon>Fungi</taxon>
        <taxon>Dikarya</taxon>
        <taxon>Ascomycota</taxon>
        <taxon>Pezizomycotina</taxon>
        <taxon>Sordariomycetes</taxon>
        <taxon>Hypocreomycetidae</taxon>
        <taxon>Hypocreales</taxon>
        <taxon>Nectriaceae</taxon>
        <taxon>Fusarium</taxon>
        <taxon>Fusarium oxysporum species complex</taxon>
    </lineage>
</organism>
<dbReference type="EMBL" id="DS231713">
    <property type="protein sequence ID" value="KNB14017.1"/>
    <property type="molecule type" value="Genomic_DNA"/>
</dbReference>
<dbReference type="RefSeq" id="XP_018252174.1">
    <property type="nucleotide sequence ID" value="XM_018401402.1"/>
</dbReference>
<evidence type="ECO:0000313" key="2">
    <source>
        <dbReference type="EMBL" id="KNB14018.1"/>
    </source>
</evidence>
<dbReference type="RefSeq" id="XP_018252173.1">
    <property type="nucleotide sequence ID" value="XM_018401401.1"/>
</dbReference>
<dbReference type="GeneID" id="28953901"/>
<accession>A0A0J9VT47</accession>
<dbReference type="RefSeq" id="XP_018252067.1">
    <property type="nucleotide sequence ID" value="XM_018392408.1"/>
</dbReference>
<evidence type="ECO:0000313" key="4">
    <source>
        <dbReference type="EMBL" id="KNB15386.1"/>
    </source>
</evidence>
<dbReference type="GO" id="GO:0004672">
    <property type="term" value="F:protein kinase activity"/>
    <property type="evidence" value="ECO:0007669"/>
    <property type="project" value="InterPro"/>
</dbReference>
<dbReference type="GeneID" id="28955176"/>
<dbReference type="InterPro" id="IPR000719">
    <property type="entry name" value="Prot_kinase_dom"/>
</dbReference>
<name>A0A0J9VT47_FUSO4</name>
<proteinExistence type="predicted"/>
<dbReference type="EMBL" id="DS231713">
    <property type="protein sequence ID" value="KNB14022.1"/>
    <property type="molecule type" value="Genomic_DNA"/>
</dbReference>
<feature type="domain" description="Protein kinase" evidence="1">
    <location>
        <begin position="1"/>
        <end position="155"/>
    </location>
</feature>
<dbReference type="KEGG" id="fox:FOXG_12584"/>
<dbReference type="EMBL" id="DS231713">
    <property type="protein sequence ID" value="KNB14019.1"/>
    <property type="molecule type" value="Genomic_DNA"/>
</dbReference>
<dbReference type="EMBL" id="DS231713">
    <property type="protein sequence ID" value="KNB14128.1"/>
    <property type="molecule type" value="Genomic_DNA"/>
</dbReference>
<dbReference type="OrthoDB" id="2156052at2759"/>
<dbReference type="RefSeq" id="XP_018253431.1">
    <property type="nucleotide sequence ID" value="XM_018394030.1"/>
</dbReference>
<dbReference type="PROSITE" id="PS50011">
    <property type="entry name" value="PROTEIN_KINASE_DOM"/>
    <property type="match status" value="1"/>
</dbReference>
<reference evidence="2" key="2">
    <citation type="journal article" date="2010" name="Nature">
        <title>Comparative genomics reveals mobile pathogenicity chromosomes in Fusarium.</title>
        <authorList>
            <person name="Ma L.J."/>
            <person name="van der Does H.C."/>
            <person name="Borkovich K.A."/>
            <person name="Coleman J.J."/>
            <person name="Daboussi M.J."/>
            <person name="Di Pietro A."/>
            <person name="Dufresne M."/>
            <person name="Freitag M."/>
            <person name="Grabherr M."/>
            <person name="Henrissat B."/>
            <person name="Houterman P.M."/>
            <person name="Kang S."/>
            <person name="Shim W.B."/>
            <person name="Woloshuk C."/>
            <person name="Xie X."/>
            <person name="Xu J.R."/>
            <person name="Antoniw J."/>
            <person name="Baker S.E."/>
            <person name="Bluhm B.H."/>
            <person name="Breakspear A."/>
            <person name="Brown D.W."/>
            <person name="Butchko R.A."/>
            <person name="Chapman S."/>
            <person name="Coulson R."/>
            <person name="Coutinho P.M."/>
            <person name="Danchin E.G."/>
            <person name="Diener A."/>
            <person name="Gale L.R."/>
            <person name="Gardiner D.M."/>
            <person name="Goff S."/>
            <person name="Hammond-Kosack K.E."/>
            <person name="Hilburn K."/>
            <person name="Hua-Van A."/>
            <person name="Jonkers W."/>
            <person name="Kazan K."/>
            <person name="Kodira C.D."/>
            <person name="Koehrsen M."/>
            <person name="Kumar L."/>
            <person name="Lee Y.H."/>
            <person name="Li L."/>
            <person name="Manners J.M."/>
            <person name="Miranda-Saavedra D."/>
            <person name="Mukherjee M."/>
            <person name="Park G."/>
            <person name="Park J."/>
            <person name="Park S.Y."/>
            <person name="Proctor R.H."/>
            <person name="Regev A."/>
            <person name="Ruiz-Roldan M.C."/>
            <person name="Sain D."/>
            <person name="Sakthikumar S."/>
            <person name="Sykes S."/>
            <person name="Schwartz D.C."/>
            <person name="Turgeon B.G."/>
            <person name="Wapinski I."/>
            <person name="Yoder O."/>
            <person name="Young S."/>
            <person name="Zeng Q."/>
            <person name="Zhou S."/>
            <person name="Galagan J."/>
            <person name="Cuomo C.A."/>
            <person name="Kistler H.C."/>
            <person name="Rep M."/>
        </authorList>
    </citation>
    <scope>NUCLEOTIDE SEQUENCE [LARGE SCALE GENOMIC DNA]</scope>
    <source>
        <strain evidence="2">4287</strain>
    </source>
</reference>
<dbReference type="GeneID" id="28961762"/>
<protein>
    <recommendedName>
        <fullName evidence="1">Protein kinase domain-containing protein</fullName>
    </recommendedName>
</protein>
<dbReference type="VEuPathDB" id="FungiDB:FOXG_12584"/>
<dbReference type="KEGG" id="fox:FOXG_21056"/>
<evidence type="ECO:0000313" key="3">
    <source>
        <dbReference type="EMBL" id="KNB14127.1"/>
    </source>
</evidence>
<dbReference type="RefSeq" id="XP_018252064.1">
    <property type="nucleotide sequence ID" value="XM_018392405.1"/>
</dbReference>
<evidence type="ECO:0000259" key="1">
    <source>
        <dbReference type="PROSITE" id="PS50011"/>
    </source>
</evidence>
<dbReference type="VEuPathDB" id="FungiDB:FOXG_21056"/>
<gene>
    <name evidence="2" type="ORF">FOXG_12584</name>
    <name evidence="4" type="ORF">FOXG_13957</name>
    <name evidence="3" type="ORF">FOXG_21056</name>
</gene>
<dbReference type="EMBL" id="DS231713">
    <property type="protein sequence ID" value="KNB14020.1"/>
    <property type="molecule type" value="Genomic_DNA"/>
</dbReference>
<sequence>MDARHLRHENKMYDHVWSLQGTFVPVCLGIVDLIKPYYFDSGVYVHFLLLSYGGRPVLREMKEVRPNVVDQIIVVLKRLHQYRILHHDAEPRNVLYDRSSGGCMLVDLMLAEIHDRQPLGSINCNRQSRKRKSVTGKHVPDAFSVEVQSLRASLA</sequence>
<reference evidence="2" key="1">
    <citation type="submission" date="2007-04" db="EMBL/GenBank/DDBJ databases">
        <authorList>
            <consortium name="The Broad Institute Genome Sequencing Platform"/>
            <person name="Birren B."/>
            <person name="Lander E."/>
            <person name="Galagan J."/>
            <person name="Nusbaum C."/>
            <person name="Devon K."/>
            <person name="Ma L.-J."/>
            <person name="Jaffe D."/>
            <person name="Butler J."/>
            <person name="Alvarez P."/>
            <person name="Gnerre S."/>
            <person name="Grabherr M."/>
            <person name="Kleber M."/>
            <person name="Mauceli E."/>
            <person name="Brockman W."/>
            <person name="MacCallum I.A."/>
            <person name="Young S."/>
            <person name="LaButti K."/>
            <person name="DeCaprio D."/>
            <person name="Crawford M."/>
            <person name="Koehrsen M."/>
            <person name="Engels R."/>
            <person name="Montgomery P."/>
            <person name="Pearson M."/>
            <person name="Howarth C."/>
            <person name="Larson L."/>
            <person name="White J."/>
            <person name="O'Leary S."/>
            <person name="Kodira C."/>
            <person name="Zeng Q."/>
            <person name="Yandava C."/>
            <person name="Alvarado L."/>
            <person name="Kistler C."/>
            <person name="Shim W.-B."/>
            <person name="Kang S."/>
            <person name="Woloshuk C."/>
        </authorList>
    </citation>
    <scope>NUCLEOTIDE SEQUENCE</scope>
    <source>
        <strain evidence="2">4287</strain>
    </source>
</reference>
<dbReference type="AlphaFoldDB" id="A0A0J9VT47"/>
<dbReference type="EMBL" id="DS231713">
    <property type="protein sequence ID" value="KNB14023.1"/>
    <property type="molecule type" value="Genomic_DNA"/>
</dbReference>
<dbReference type="RefSeq" id="XP_018252065.1">
    <property type="nucleotide sequence ID" value="XM_018392406.1"/>
</dbReference>
<dbReference type="RefSeq" id="XP_018252068.1">
    <property type="nucleotide sequence ID" value="XM_018392409.1"/>
</dbReference>